<dbReference type="EMBL" id="ASHM01092430">
    <property type="protein sequence ID" value="PNX64215.1"/>
    <property type="molecule type" value="Genomic_DNA"/>
</dbReference>
<sequence length="65" mass="7687">MVCFASQVLFFRRYIPLDRTGSRIDIALQVTFHHTRSDDLSVFTITLDLRVFGFIHFTVELERTH</sequence>
<reference evidence="1 2" key="1">
    <citation type="journal article" date="2014" name="Am. J. Bot.">
        <title>Genome assembly and annotation for red clover (Trifolium pratense; Fabaceae).</title>
        <authorList>
            <person name="Istvanek J."/>
            <person name="Jaros M."/>
            <person name="Krenek A."/>
            <person name="Repkova J."/>
        </authorList>
    </citation>
    <scope>NUCLEOTIDE SEQUENCE [LARGE SCALE GENOMIC DNA]</scope>
    <source>
        <strain evidence="2">cv. Tatra</strain>
        <tissue evidence="1">Young leaves</tissue>
    </source>
</reference>
<organism evidence="1 2">
    <name type="scientific">Trifolium pratense</name>
    <name type="common">Red clover</name>
    <dbReference type="NCBI Taxonomy" id="57577"/>
    <lineage>
        <taxon>Eukaryota</taxon>
        <taxon>Viridiplantae</taxon>
        <taxon>Streptophyta</taxon>
        <taxon>Embryophyta</taxon>
        <taxon>Tracheophyta</taxon>
        <taxon>Spermatophyta</taxon>
        <taxon>Magnoliopsida</taxon>
        <taxon>eudicotyledons</taxon>
        <taxon>Gunneridae</taxon>
        <taxon>Pentapetalae</taxon>
        <taxon>rosids</taxon>
        <taxon>fabids</taxon>
        <taxon>Fabales</taxon>
        <taxon>Fabaceae</taxon>
        <taxon>Papilionoideae</taxon>
        <taxon>50 kb inversion clade</taxon>
        <taxon>NPAAA clade</taxon>
        <taxon>Hologalegina</taxon>
        <taxon>IRL clade</taxon>
        <taxon>Trifolieae</taxon>
        <taxon>Trifolium</taxon>
    </lineage>
</organism>
<dbReference type="Proteomes" id="UP000236291">
    <property type="component" value="Unassembled WGS sequence"/>
</dbReference>
<reference evidence="1 2" key="2">
    <citation type="journal article" date="2017" name="Front. Plant Sci.">
        <title>Gene Classification and Mining of Molecular Markers Useful in Red Clover (Trifolium pratense) Breeding.</title>
        <authorList>
            <person name="Istvanek J."/>
            <person name="Dluhosova J."/>
            <person name="Dluhos P."/>
            <person name="Patkova L."/>
            <person name="Nedelnik J."/>
            <person name="Repkova J."/>
        </authorList>
    </citation>
    <scope>NUCLEOTIDE SEQUENCE [LARGE SCALE GENOMIC DNA]</scope>
    <source>
        <strain evidence="2">cv. Tatra</strain>
        <tissue evidence="1">Young leaves</tissue>
    </source>
</reference>
<accession>A0A2K3KD29</accession>
<proteinExistence type="predicted"/>
<dbReference type="AlphaFoldDB" id="A0A2K3KD29"/>
<protein>
    <submittedName>
        <fullName evidence="1">Uncharacterized protein</fullName>
    </submittedName>
</protein>
<evidence type="ECO:0000313" key="1">
    <source>
        <dbReference type="EMBL" id="PNX64215.1"/>
    </source>
</evidence>
<evidence type="ECO:0000313" key="2">
    <source>
        <dbReference type="Proteomes" id="UP000236291"/>
    </source>
</evidence>
<comment type="caution">
    <text evidence="1">The sequence shown here is derived from an EMBL/GenBank/DDBJ whole genome shotgun (WGS) entry which is preliminary data.</text>
</comment>
<gene>
    <name evidence="1" type="ORF">L195_g053904</name>
</gene>
<name>A0A2K3KD29_TRIPR</name>